<dbReference type="GO" id="GO:0051301">
    <property type="term" value="P:cell division"/>
    <property type="evidence" value="ECO:0007669"/>
    <property type="project" value="UniProtKB-UniRule"/>
</dbReference>
<dbReference type="PANTHER" id="PTHR10643">
    <property type="entry name" value="KINETOCHORE PROTEIN NDC80"/>
    <property type="match status" value="1"/>
</dbReference>
<dbReference type="GeneID" id="28740216"/>
<keyword evidence="3 11" id="KW-0158">Chromosome</keyword>
<comment type="subunit">
    <text evidence="11">Component of the NDC80 complex.</text>
</comment>
<dbReference type="FunFam" id="1.10.418.30:FF:000001">
    <property type="entry name" value="Probable kinetochore protein ndc80"/>
    <property type="match status" value="1"/>
</dbReference>
<dbReference type="VEuPathDB" id="FungiDB:AB675_7930"/>
<gene>
    <name evidence="16" type="ORF">AB675_7930</name>
</gene>
<keyword evidence="8 11" id="KW-0539">Nucleus</keyword>
<keyword evidence="6 11" id="KW-0995">Kinetochore</keyword>
<evidence type="ECO:0000256" key="12">
    <source>
        <dbReference type="SAM" id="Coils"/>
    </source>
</evidence>
<evidence type="ECO:0000256" key="8">
    <source>
        <dbReference type="ARBA" id="ARBA00023242"/>
    </source>
</evidence>
<dbReference type="Pfam" id="PF03801">
    <property type="entry name" value="Ndc80_HEC"/>
    <property type="match status" value="1"/>
</dbReference>
<feature type="compositionally biased region" description="Polar residues" evidence="13">
    <location>
        <begin position="41"/>
        <end position="66"/>
    </location>
</feature>
<evidence type="ECO:0000256" key="9">
    <source>
        <dbReference type="ARBA" id="ARBA00023306"/>
    </source>
</evidence>
<feature type="region of interest" description="Disordered" evidence="13">
    <location>
        <begin position="91"/>
        <end position="145"/>
    </location>
</feature>
<dbReference type="InterPro" id="IPR038273">
    <property type="entry name" value="Ndc80_sf"/>
</dbReference>
<reference evidence="16 17" key="1">
    <citation type="submission" date="2015-06" db="EMBL/GenBank/DDBJ databases">
        <title>Draft genome of the ant-associated black yeast Phialophora attae CBS 131958.</title>
        <authorList>
            <person name="Moreno L.F."/>
            <person name="Stielow B.J."/>
            <person name="de Hoog S."/>
            <person name="Vicente V.A."/>
            <person name="Weiss V.A."/>
            <person name="de Vries M."/>
            <person name="Cruz L.M."/>
            <person name="Souza E.M."/>
        </authorList>
    </citation>
    <scope>NUCLEOTIDE SEQUENCE [LARGE SCALE GENOMIC DNA]</scope>
    <source>
        <strain evidence="16 17">CBS 131958</strain>
    </source>
</reference>
<feature type="domain" description="Kinetochore protein Ndc80 CH" evidence="14">
    <location>
        <begin position="108"/>
        <end position="261"/>
    </location>
</feature>
<evidence type="ECO:0000256" key="4">
    <source>
        <dbReference type="ARBA" id="ARBA00022618"/>
    </source>
</evidence>
<dbReference type="GO" id="GO:0051315">
    <property type="term" value="P:attachment of mitotic spindle microtubules to kinetochore"/>
    <property type="evidence" value="ECO:0007669"/>
    <property type="project" value="UniProtKB-UniRule"/>
</dbReference>
<comment type="subcellular location">
    <subcellularLocation>
        <location evidence="11">Chromosome</location>
        <location evidence="11">Centromere</location>
        <location evidence="11">Kinetochore</location>
    </subcellularLocation>
    <subcellularLocation>
        <location evidence="11">Nucleus</location>
    </subcellularLocation>
</comment>
<evidence type="ECO:0000256" key="13">
    <source>
        <dbReference type="SAM" id="MobiDB-lite"/>
    </source>
</evidence>
<proteinExistence type="inferred from homology"/>
<evidence type="ECO:0000256" key="7">
    <source>
        <dbReference type="ARBA" id="ARBA00023054"/>
    </source>
</evidence>
<evidence type="ECO:0000256" key="2">
    <source>
        <dbReference type="ARBA" id="ARBA00007050"/>
    </source>
</evidence>
<dbReference type="InterPro" id="IPR005550">
    <property type="entry name" value="Kinetochore_Ndc80"/>
</dbReference>
<evidence type="ECO:0000313" key="16">
    <source>
        <dbReference type="EMBL" id="KPI41057.1"/>
    </source>
</evidence>
<evidence type="ECO:0000256" key="11">
    <source>
        <dbReference type="RuleBase" id="RU368072"/>
    </source>
</evidence>
<protein>
    <recommendedName>
        <fullName evidence="11">Kinetochore protein NDC80</fullName>
    </recommendedName>
</protein>
<feature type="coiled-coil region" evidence="12">
    <location>
        <begin position="319"/>
        <end position="426"/>
    </location>
</feature>
<dbReference type="Proteomes" id="UP000038010">
    <property type="component" value="Unassembled WGS sequence"/>
</dbReference>
<feature type="compositionally biased region" description="Polar residues" evidence="13">
    <location>
        <begin position="97"/>
        <end position="118"/>
    </location>
</feature>
<dbReference type="GO" id="GO:0005634">
    <property type="term" value="C:nucleus"/>
    <property type="evidence" value="ECO:0007669"/>
    <property type="project" value="UniProtKB-SubCell"/>
</dbReference>
<dbReference type="OrthoDB" id="7459479at2759"/>
<dbReference type="InterPro" id="IPR055260">
    <property type="entry name" value="Ndc80_CH"/>
</dbReference>
<dbReference type="STRING" id="1664694.A0A0N1NZX6"/>
<dbReference type="EMBL" id="LFJN01000010">
    <property type="protein sequence ID" value="KPI41057.1"/>
    <property type="molecule type" value="Genomic_DNA"/>
</dbReference>
<evidence type="ECO:0000313" key="17">
    <source>
        <dbReference type="Proteomes" id="UP000038010"/>
    </source>
</evidence>
<dbReference type="InterPro" id="IPR057091">
    <property type="entry name" value="NDC80_loop"/>
</dbReference>
<evidence type="ECO:0000259" key="15">
    <source>
        <dbReference type="Pfam" id="PF24487"/>
    </source>
</evidence>
<keyword evidence="4 11" id="KW-0132">Cell division</keyword>
<evidence type="ECO:0000256" key="3">
    <source>
        <dbReference type="ARBA" id="ARBA00022454"/>
    </source>
</evidence>
<dbReference type="Gene3D" id="1.10.418.30">
    <property type="entry name" value="Ncd80 complex, Ncd80 subunit"/>
    <property type="match status" value="1"/>
</dbReference>
<keyword evidence="9 11" id="KW-0131">Cell cycle</keyword>
<dbReference type="PANTHER" id="PTHR10643:SF2">
    <property type="entry name" value="KINETOCHORE PROTEIN NDC80 HOMOLOG"/>
    <property type="match status" value="1"/>
</dbReference>
<name>A0A0N1NZX6_9EURO</name>
<sequence length="725" mass="81797">MSQNTGLFSVRRPRETLGAIQNYSSIPQPASAMKAPHTAQHARSTSAYNSIQRPPQPNFKRSSSGGNLAEMGLSTVRRSTTNVLAGGRQSLMPGQLFGSQTPASASVQRRSSIYSRPSNHGPVGHQSFFMQSAPPATNPKDQRPLRDPAYRARIGQELMDYLTQNNFEMEMKCSLRQDSLKSPSQKEFTNIFQWLYRRLDPGYRFQKGVDTEVPPILKQLRYPYAWQITKSQLGAVGSQTSWPVFLGLLHWLMQLAQMLENFTRGAYDDACAEAGVDVSGDRIVFRFLFGAYGDWLSVGNEEEEESADAALVPHVEAMAEAFERINAKHAEELKMYEAENQSLKEQVEELEKAMPDIAKLDNVFKILEDDTKKFEDYNTNVKAKIDKYESRMEILRKEIQTTAAELAAAEDERHDLQEKVDEQGLSLQDIDRMNKDRERLIKSHDDASATLDEVRKNVLAKEIETAQKLEDLETVIKKYNSLGYQLSLIPSNAANARGKDYELTLNLPTPSFSTSQANRTSRKGSPIETDRLLSNATTGYSPAHLLNLDLRGTVKSTFVALRKEINERRKNAADADLNAKDVLERVVDALAEKNSEIDDLNHKIREVSNNYNSLKETGNTTHTQQTSAIERLEAELARNRENLSKGAIEMEQKELEATLAWEKMQDEAGQIREQLHADVEKMLEDVIGFKVHVQKGLEEYERVVGDEAERELRDGQEGLEGEVFD</sequence>
<accession>A0A0N1NZX6</accession>
<keyword evidence="5 11" id="KW-0498">Mitosis</keyword>
<evidence type="ECO:0000256" key="5">
    <source>
        <dbReference type="ARBA" id="ARBA00022776"/>
    </source>
</evidence>
<evidence type="ECO:0000256" key="6">
    <source>
        <dbReference type="ARBA" id="ARBA00022838"/>
    </source>
</evidence>
<evidence type="ECO:0000259" key="14">
    <source>
        <dbReference type="Pfam" id="PF03801"/>
    </source>
</evidence>
<comment type="similarity">
    <text evidence="2 11">Belongs to the NDC80/HEC1 family.</text>
</comment>
<keyword evidence="10 11" id="KW-0137">Centromere</keyword>
<evidence type="ECO:0000256" key="1">
    <source>
        <dbReference type="ARBA" id="ARBA00002772"/>
    </source>
</evidence>
<evidence type="ECO:0000256" key="10">
    <source>
        <dbReference type="ARBA" id="ARBA00023328"/>
    </source>
</evidence>
<feature type="coiled-coil region" evidence="12">
    <location>
        <begin position="583"/>
        <end position="649"/>
    </location>
</feature>
<feature type="domain" description="Kinetochore protein NDC80 loop region" evidence="15">
    <location>
        <begin position="448"/>
        <end position="507"/>
    </location>
</feature>
<comment type="function">
    <text evidence="1 11">Acts as a component of the essential kinetochore-associated NDC80 complex, which is required for chromosome segregation and spindle checkpoint activity.</text>
</comment>
<dbReference type="GO" id="GO:0031262">
    <property type="term" value="C:Ndc80 complex"/>
    <property type="evidence" value="ECO:0007669"/>
    <property type="project" value="UniProtKB-UniRule"/>
</dbReference>
<dbReference type="RefSeq" id="XP_018001020.1">
    <property type="nucleotide sequence ID" value="XM_018148336.1"/>
</dbReference>
<keyword evidence="7 12" id="KW-0175">Coiled coil</keyword>
<comment type="caution">
    <text evidence="16">The sequence shown here is derived from an EMBL/GenBank/DDBJ whole genome shotgun (WGS) entry which is preliminary data.</text>
</comment>
<keyword evidence="17" id="KW-1185">Reference proteome</keyword>
<organism evidence="16 17">
    <name type="scientific">Cyphellophora attinorum</name>
    <dbReference type="NCBI Taxonomy" id="1664694"/>
    <lineage>
        <taxon>Eukaryota</taxon>
        <taxon>Fungi</taxon>
        <taxon>Dikarya</taxon>
        <taxon>Ascomycota</taxon>
        <taxon>Pezizomycotina</taxon>
        <taxon>Eurotiomycetes</taxon>
        <taxon>Chaetothyriomycetidae</taxon>
        <taxon>Chaetothyriales</taxon>
        <taxon>Cyphellophoraceae</taxon>
        <taxon>Cyphellophora</taxon>
    </lineage>
</organism>
<dbReference type="Pfam" id="PF24487">
    <property type="entry name" value="NDC80_loop"/>
    <property type="match status" value="1"/>
</dbReference>
<feature type="region of interest" description="Disordered" evidence="13">
    <location>
        <begin position="29"/>
        <end position="68"/>
    </location>
</feature>
<dbReference type="AlphaFoldDB" id="A0A0N1NZX6"/>